<keyword evidence="2" id="KW-1003">Cell membrane</keyword>
<comment type="caution">
    <text evidence="13">The sequence shown here is derived from an EMBL/GenBank/DDBJ whole genome shotgun (WGS) entry which is preliminary data.</text>
</comment>
<dbReference type="PANTHER" id="PTHR24248">
    <property type="entry name" value="ADRENERGIC RECEPTOR-RELATED G-PROTEIN COUPLED RECEPTOR"/>
    <property type="match status" value="1"/>
</dbReference>
<dbReference type="GO" id="GO:0005886">
    <property type="term" value="C:plasma membrane"/>
    <property type="evidence" value="ECO:0007669"/>
    <property type="project" value="UniProtKB-SubCell"/>
</dbReference>
<feature type="region of interest" description="Disordered" evidence="10">
    <location>
        <begin position="301"/>
        <end position="320"/>
    </location>
</feature>
<dbReference type="GO" id="GO:0001591">
    <property type="term" value="F:dopamine neurotransmitter receptor activity, coupled via Gi/Go"/>
    <property type="evidence" value="ECO:0007669"/>
    <property type="project" value="TreeGrafter"/>
</dbReference>
<evidence type="ECO:0000313" key="13">
    <source>
        <dbReference type="EMBL" id="KHN73943.1"/>
    </source>
</evidence>
<evidence type="ECO:0000256" key="5">
    <source>
        <dbReference type="ARBA" id="ARBA00023040"/>
    </source>
</evidence>
<feature type="transmembrane region" description="Helical" evidence="11">
    <location>
        <begin position="68"/>
        <end position="92"/>
    </location>
</feature>
<feature type="transmembrane region" description="Helical" evidence="11">
    <location>
        <begin position="32"/>
        <end position="56"/>
    </location>
</feature>
<dbReference type="CDD" id="cd14967">
    <property type="entry name" value="7tmA_amine_R-like"/>
    <property type="match status" value="1"/>
</dbReference>
<feature type="transmembrane region" description="Helical" evidence="11">
    <location>
        <begin position="104"/>
        <end position="127"/>
    </location>
</feature>
<dbReference type="PANTHER" id="PTHR24248:SF125">
    <property type="entry name" value="DOPAMINE D2-LIKE RECEPTOR"/>
    <property type="match status" value="1"/>
</dbReference>
<keyword evidence="9" id="KW-0807">Transducer</keyword>
<keyword evidence="14" id="KW-1185">Reference proteome</keyword>
<keyword evidence="3 11" id="KW-0812">Transmembrane</keyword>
<feature type="transmembrane region" description="Helical" evidence="11">
    <location>
        <begin position="190"/>
        <end position="218"/>
    </location>
</feature>
<dbReference type="GO" id="GO:0004930">
    <property type="term" value="F:G protein-coupled receptor activity"/>
    <property type="evidence" value="ECO:0007669"/>
    <property type="project" value="UniProtKB-KW"/>
</dbReference>
<dbReference type="SUPFAM" id="SSF81321">
    <property type="entry name" value="Family A G protein-coupled receptor-like"/>
    <property type="match status" value="1"/>
</dbReference>
<proteinExistence type="predicted"/>
<evidence type="ECO:0000256" key="6">
    <source>
        <dbReference type="ARBA" id="ARBA00023136"/>
    </source>
</evidence>
<accession>A0A0B2UX04</accession>
<keyword evidence="5" id="KW-0297">G-protein coupled receptor</keyword>
<evidence type="ECO:0000256" key="4">
    <source>
        <dbReference type="ARBA" id="ARBA00022989"/>
    </source>
</evidence>
<dbReference type="SMART" id="SM01381">
    <property type="entry name" value="7TM_GPCR_Srsx"/>
    <property type="match status" value="1"/>
</dbReference>
<keyword evidence="8 13" id="KW-0675">Receptor</keyword>
<evidence type="ECO:0000313" key="14">
    <source>
        <dbReference type="Proteomes" id="UP000031036"/>
    </source>
</evidence>
<name>A0A0B2UX04_TOXCA</name>
<evidence type="ECO:0000256" key="7">
    <source>
        <dbReference type="ARBA" id="ARBA00023157"/>
    </source>
</evidence>
<dbReference type="InterPro" id="IPR017452">
    <property type="entry name" value="GPCR_Rhodpsn_7TM"/>
</dbReference>
<organism evidence="13 14">
    <name type="scientific">Toxocara canis</name>
    <name type="common">Canine roundworm</name>
    <dbReference type="NCBI Taxonomy" id="6265"/>
    <lineage>
        <taxon>Eukaryota</taxon>
        <taxon>Metazoa</taxon>
        <taxon>Ecdysozoa</taxon>
        <taxon>Nematoda</taxon>
        <taxon>Chromadorea</taxon>
        <taxon>Rhabditida</taxon>
        <taxon>Spirurina</taxon>
        <taxon>Ascaridomorpha</taxon>
        <taxon>Ascaridoidea</taxon>
        <taxon>Toxocaridae</taxon>
        <taxon>Toxocara</taxon>
    </lineage>
</organism>
<gene>
    <name evidence="13" type="primary">D2R</name>
    <name evidence="13" type="ORF">Tcan_10795</name>
</gene>
<feature type="transmembrane region" description="Helical" evidence="11">
    <location>
        <begin position="522"/>
        <end position="544"/>
    </location>
</feature>
<dbReference type="OMA" id="AVWTTRS"/>
<feature type="domain" description="G-protein coupled receptors family 1 profile" evidence="12">
    <location>
        <begin position="47"/>
        <end position="541"/>
    </location>
</feature>
<keyword evidence="4 11" id="KW-1133">Transmembrane helix</keyword>
<dbReference type="AlphaFoldDB" id="A0A0B2UX04"/>
<dbReference type="FunFam" id="1.20.1070.10:FF:000523">
    <property type="entry name" value="5-hydroxytryptamine receptor 2B"/>
    <property type="match status" value="1"/>
</dbReference>
<dbReference type="InterPro" id="IPR000276">
    <property type="entry name" value="GPCR_Rhodpsn"/>
</dbReference>
<feature type="transmembrane region" description="Helical" evidence="11">
    <location>
        <begin position="484"/>
        <end position="502"/>
    </location>
</feature>
<evidence type="ECO:0000256" key="1">
    <source>
        <dbReference type="ARBA" id="ARBA00004651"/>
    </source>
</evidence>
<dbReference type="Gene3D" id="1.20.1070.10">
    <property type="entry name" value="Rhodopsin 7-helix transmembrane proteins"/>
    <property type="match status" value="2"/>
</dbReference>
<dbReference type="GO" id="GO:0045202">
    <property type="term" value="C:synapse"/>
    <property type="evidence" value="ECO:0007669"/>
    <property type="project" value="GOC"/>
</dbReference>
<evidence type="ECO:0000256" key="8">
    <source>
        <dbReference type="ARBA" id="ARBA00023170"/>
    </source>
</evidence>
<feature type="transmembrane region" description="Helical" evidence="11">
    <location>
        <begin position="148"/>
        <end position="170"/>
    </location>
</feature>
<comment type="subcellular location">
    <subcellularLocation>
        <location evidence="1">Cell membrane</location>
        <topology evidence="1">Multi-pass membrane protein</topology>
    </subcellularLocation>
</comment>
<keyword evidence="7" id="KW-1015">Disulfide bond</keyword>
<dbReference type="PROSITE" id="PS50262">
    <property type="entry name" value="G_PROTEIN_RECEP_F1_2"/>
    <property type="match status" value="1"/>
</dbReference>
<dbReference type="PRINTS" id="PR00237">
    <property type="entry name" value="GPCRRHODOPSN"/>
</dbReference>
<evidence type="ECO:0000256" key="11">
    <source>
        <dbReference type="SAM" id="Phobius"/>
    </source>
</evidence>
<dbReference type="OrthoDB" id="10034726at2759"/>
<dbReference type="EMBL" id="JPKZ01002986">
    <property type="protein sequence ID" value="KHN73943.1"/>
    <property type="molecule type" value="Genomic_DNA"/>
</dbReference>
<evidence type="ECO:0000256" key="2">
    <source>
        <dbReference type="ARBA" id="ARBA00022475"/>
    </source>
</evidence>
<feature type="compositionally biased region" description="Polar residues" evidence="10">
    <location>
        <begin position="301"/>
        <end position="311"/>
    </location>
</feature>
<sequence>MDDVWFKGETDISSENGTTIAEDLDANLERQWHYLVLAVVPIACILGNCMVVAAVWTTRSLQTPTNYLLVSLAIADLVVGSFVMPFSIYLSVNSLHWHLPLPVCHFYCVLDVAASTCSIVHLVLISVDRLVAATKPAEYKTAKHRKRIYMAIGLAWIFSIGLSMPLGTGFNTKTRQFLLEEHHCGIYSPMYMFCSSIFAFYLPCLIMIITYSFIFYTLRKRLQAIQLQEMAGGQFVGFGADVGNITNSAMQTVIGISAKNRNAISWEKPLLKKIEETAAEHASSLNESEREQLQTILEAVQPSSSGSQEMTQFEEESERPPSVLLDAVTMKLTITEGDAFAQVLQVPRPTYVRSIGRRFSDAVQTISQHNHQKFDTQRGVVNALRRFSCQTETHVQRSPSEDLALRLTLPHEKKKMRRLSEIISEWERPSRVSLSHMYSLARRESVFVARKKLAGLKDWALDLLAKLRSRQGIAIRRETRATKLVATVMVVFLVCWLPFFTLNMIKVYKLMFNNWPRDLEVWFHWFTALGYLNSSLNFFIYSAINQKFRSSFRRLIRYGCSKQRTTWMLPPKEAVQEPFKCCGCGPFTGRGQQIKIKQSTNSRLVGRKVSVNKPKIVINEVTNSLNHLSISGGGITTIRHSSDDVPLRRSSSEIIGAVSLSSDDFCSRRNSNMSNSSGSLQFHGTQKTTTVCIHDQGESRSRRLRRMQND</sequence>
<evidence type="ECO:0000256" key="9">
    <source>
        <dbReference type="ARBA" id="ARBA00023224"/>
    </source>
</evidence>
<reference evidence="13 14" key="1">
    <citation type="submission" date="2014-11" db="EMBL/GenBank/DDBJ databases">
        <title>Genetic blueprint of the zoonotic pathogen Toxocara canis.</title>
        <authorList>
            <person name="Zhu X.-Q."/>
            <person name="Korhonen P.K."/>
            <person name="Cai H."/>
            <person name="Young N.D."/>
            <person name="Nejsum P."/>
            <person name="von Samson-Himmelstjerna G."/>
            <person name="Boag P.R."/>
            <person name="Tan P."/>
            <person name="Li Q."/>
            <person name="Min J."/>
            <person name="Yang Y."/>
            <person name="Wang X."/>
            <person name="Fang X."/>
            <person name="Hall R.S."/>
            <person name="Hofmann A."/>
            <person name="Sternberg P.W."/>
            <person name="Jex A.R."/>
            <person name="Gasser R.B."/>
        </authorList>
    </citation>
    <scope>NUCLEOTIDE SEQUENCE [LARGE SCALE GENOMIC DNA]</scope>
    <source>
        <strain evidence="13">PN_DK_2014</strain>
    </source>
</reference>
<dbReference type="Proteomes" id="UP000031036">
    <property type="component" value="Unassembled WGS sequence"/>
</dbReference>
<protein>
    <submittedName>
        <fullName evidence="13">Dopamine D2-like receptor</fullName>
    </submittedName>
</protein>
<evidence type="ECO:0000256" key="10">
    <source>
        <dbReference type="SAM" id="MobiDB-lite"/>
    </source>
</evidence>
<dbReference type="STRING" id="6265.A0A0B2UX04"/>
<dbReference type="Pfam" id="PF00001">
    <property type="entry name" value="7tm_1"/>
    <property type="match status" value="1"/>
</dbReference>
<keyword evidence="6 11" id="KW-0472">Membrane</keyword>
<evidence type="ECO:0000256" key="3">
    <source>
        <dbReference type="ARBA" id="ARBA00022692"/>
    </source>
</evidence>
<evidence type="ECO:0000259" key="12">
    <source>
        <dbReference type="PROSITE" id="PS50262"/>
    </source>
</evidence>